<dbReference type="PRINTS" id="PR00420">
    <property type="entry name" value="RNGMNOXGNASE"/>
</dbReference>
<comment type="cofactor">
    <cofactor evidence="1">
        <name>FAD</name>
        <dbReference type="ChEBI" id="CHEBI:57692"/>
    </cofactor>
</comment>
<dbReference type="PANTHER" id="PTHR43004">
    <property type="entry name" value="TRK SYSTEM POTASSIUM UPTAKE PROTEIN"/>
    <property type="match status" value="1"/>
</dbReference>
<keyword evidence="4" id="KW-1133">Transmembrane helix</keyword>
<dbReference type="Gene3D" id="3.30.70.2450">
    <property type="match status" value="1"/>
</dbReference>
<dbReference type="InterPro" id="IPR002938">
    <property type="entry name" value="FAD-bd"/>
</dbReference>
<dbReference type="EMBL" id="BNJK01000001">
    <property type="protein sequence ID" value="GHO90753.1"/>
    <property type="molecule type" value="Genomic_DNA"/>
</dbReference>
<name>A0A8J3IBX1_9CHLR</name>
<keyword evidence="2" id="KW-0285">Flavoprotein</keyword>
<dbReference type="AlphaFoldDB" id="A0A8J3IBX1"/>
<dbReference type="Pfam" id="PF01494">
    <property type="entry name" value="FAD_binding_3"/>
    <property type="match status" value="1"/>
</dbReference>
<keyword evidence="4" id="KW-0812">Transmembrane</keyword>
<proteinExistence type="predicted"/>
<keyword evidence="3" id="KW-0274">FAD</keyword>
<feature type="transmembrane region" description="Helical" evidence="4">
    <location>
        <begin position="6"/>
        <end position="24"/>
    </location>
</feature>
<dbReference type="InterPro" id="IPR050641">
    <property type="entry name" value="RIFMO-like"/>
</dbReference>
<dbReference type="GO" id="GO:0071949">
    <property type="term" value="F:FAD binding"/>
    <property type="evidence" value="ECO:0007669"/>
    <property type="project" value="InterPro"/>
</dbReference>
<accession>A0A8J3IBX1</accession>
<evidence type="ECO:0000256" key="2">
    <source>
        <dbReference type="ARBA" id="ARBA00022630"/>
    </source>
</evidence>
<evidence type="ECO:0000313" key="6">
    <source>
        <dbReference type="EMBL" id="GHO90753.1"/>
    </source>
</evidence>
<comment type="caution">
    <text evidence="6">The sequence shown here is derived from an EMBL/GenBank/DDBJ whole genome shotgun (WGS) entry which is preliminary data.</text>
</comment>
<dbReference type="Gene3D" id="3.50.50.60">
    <property type="entry name" value="FAD/NAD(P)-binding domain"/>
    <property type="match status" value="1"/>
</dbReference>
<evidence type="ECO:0000256" key="3">
    <source>
        <dbReference type="ARBA" id="ARBA00022827"/>
    </source>
</evidence>
<gene>
    <name evidence="6" type="ORF">KSF_008010</name>
</gene>
<evidence type="ECO:0000256" key="4">
    <source>
        <dbReference type="SAM" id="Phobius"/>
    </source>
</evidence>
<dbReference type="InterPro" id="IPR036188">
    <property type="entry name" value="FAD/NAD-bd_sf"/>
</dbReference>
<reference evidence="6" key="1">
    <citation type="submission" date="2020-10" db="EMBL/GenBank/DDBJ databases">
        <title>Taxonomic study of unclassified bacteria belonging to the class Ktedonobacteria.</title>
        <authorList>
            <person name="Yabe S."/>
            <person name="Wang C.M."/>
            <person name="Zheng Y."/>
            <person name="Sakai Y."/>
            <person name="Cavaletti L."/>
            <person name="Monciardini P."/>
            <person name="Donadio S."/>
        </authorList>
    </citation>
    <scope>NUCLEOTIDE SEQUENCE</scope>
    <source>
        <strain evidence="6">ID150040</strain>
    </source>
</reference>
<protein>
    <submittedName>
        <fullName evidence="6">2-polyprenyl-6-methoxyphenol hydroxylase</fullName>
    </submittedName>
</protein>
<evidence type="ECO:0000256" key="1">
    <source>
        <dbReference type="ARBA" id="ARBA00001974"/>
    </source>
</evidence>
<feature type="domain" description="FAD-binding" evidence="5">
    <location>
        <begin position="3"/>
        <end position="341"/>
    </location>
</feature>
<sequence length="522" mass="58432">MKAEVLIVGSGPTGLMLAGWLIRLGRRPLVIDKKEHANIHETRAIGAQARTLETYEMLGIVDRVLAQGVPTQGLDLLVNQRRVGGIRLGEIGTGLSAYPYLFLMSQEKTEQLLREHYIEHGGQIMLQTELVDLQQNQEGVTVQLRHADGQRESLQVQYICGCDGAKSTVRHALGLDFAGETYAQRFFLADLMGTSKSIKNTIGLWLEHNQLHAVFPLGPGQYRVISVLPPEVAGQADPTFEEVRPQIEQFTDMQIRQVNWFTTYHIHHRVADAFCRGRVFLLGDAGHIHSPVGAQGMNTGLMDASNLGWKLAAVLNGEADERLLASYEPERIAFARLLVRTTDRIFTLMTSRSRVVQLVRNLVLSTLFTVFSWFSSVPRAFFGLISQTRIHYHDSPISRGKAGKVRGGDRLPWISWKEGGSNYDALRSLRPQLQVYGTLSPEIEAFARQHPAFPLTCFPFTPQVERAGFQSGACYFLRPDGYVAYASPQFNQQAFQAFLRDAWGWQVHTATALRGTEEATRD</sequence>
<keyword evidence="4" id="KW-0472">Membrane</keyword>
<dbReference type="RefSeq" id="WP_220201699.1">
    <property type="nucleotide sequence ID" value="NZ_BNJK01000001.1"/>
</dbReference>
<dbReference type="PANTHER" id="PTHR43004:SF19">
    <property type="entry name" value="BINDING MONOOXYGENASE, PUTATIVE (JCVI)-RELATED"/>
    <property type="match status" value="1"/>
</dbReference>
<dbReference type="Proteomes" id="UP000597444">
    <property type="component" value="Unassembled WGS sequence"/>
</dbReference>
<keyword evidence="7" id="KW-1185">Reference proteome</keyword>
<organism evidence="6 7">
    <name type="scientific">Reticulibacter mediterranei</name>
    <dbReference type="NCBI Taxonomy" id="2778369"/>
    <lineage>
        <taxon>Bacteria</taxon>
        <taxon>Bacillati</taxon>
        <taxon>Chloroflexota</taxon>
        <taxon>Ktedonobacteria</taxon>
        <taxon>Ktedonobacterales</taxon>
        <taxon>Reticulibacteraceae</taxon>
        <taxon>Reticulibacter</taxon>
    </lineage>
</organism>
<evidence type="ECO:0000259" key="5">
    <source>
        <dbReference type="Pfam" id="PF01494"/>
    </source>
</evidence>
<evidence type="ECO:0000313" key="7">
    <source>
        <dbReference type="Proteomes" id="UP000597444"/>
    </source>
</evidence>
<dbReference type="SUPFAM" id="SSF51905">
    <property type="entry name" value="FAD/NAD(P)-binding domain"/>
    <property type="match status" value="1"/>
</dbReference>
<dbReference type="GO" id="GO:0016709">
    <property type="term" value="F:oxidoreductase activity, acting on paired donors, with incorporation or reduction of molecular oxygen, NAD(P)H as one donor, and incorporation of one atom of oxygen"/>
    <property type="evidence" value="ECO:0007669"/>
    <property type="project" value="UniProtKB-ARBA"/>
</dbReference>